<dbReference type="Gene3D" id="3.30.565.10">
    <property type="entry name" value="Histidine kinase-like ATPase, C-terminal domain"/>
    <property type="match status" value="1"/>
</dbReference>
<feature type="domain" description="Toprim" evidence="11">
    <location>
        <begin position="446"/>
        <end position="560"/>
    </location>
</feature>
<dbReference type="InterPro" id="IPR003594">
    <property type="entry name" value="HATPase_dom"/>
</dbReference>
<dbReference type="GO" id="GO:0003918">
    <property type="term" value="F:DNA topoisomerase type II (double strand cut, ATP-hydrolyzing) activity"/>
    <property type="evidence" value="ECO:0007669"/>
    <property type="project" value="UniProtKB-EC"/>
</dbReference>
<dbReference type="Pfam" id="PF02518">
    <property type="entry name" value="HATPase_c"/>
    <property type="match status" value="1"/>
</dbReference>
<keyword evidence="13" id="KW-1185">Reference proteome</keyword>
<dbReference type="Gene3D" id="3.40.50.670">
    <property type="match status" value="1"/>
</dbReference>
<evidence type="ECO:0000256" key="8">
    <source>
        <dbReference type="ARBA" id="ARBA00023125"/>
    </source>
</evidence>
<dbReference type="InterPro" id="IPR014721">
    <property type="entry name" value="Ribsml_uS5_D2-typ_fold_subgr"/>
</dbReference>
<comment type="caution">
    <text evidence="12">The sequence shown here is derived from an EMBL/GenBank/DDBJ whole genome shotgun (WGS) entry which is preliminary data.</text>
</comment>
<dbReference type="PANTHER" id="PTHR45866">
    <property type="entry name" value="DNA GYRASE/TOPOISOMERASE SUBUNIT B"/>
    <property type="match status" value="1"/>
</dbReference>
<gene>
    <name evidence="10 12" type="primary">parE</name>
    <name evidence="12" type="ORF">RM533_05085</name>
</gene>
<comment type="subunit">
    <text evidence="10">Heterotetramer composed of ParC and ParE.</text>
</comment>
<dbReference type="InterPro" id="IPR036890">
    <property type="entry name" value="HATPase_C_sf"/>
</dbReference>
<dbReference type="CDD" id="cd00822">
    <property type="entry name" value="TopoII_Trans_DNA_gyrase"/>
    <property type="match status" value="1"/>
</dbReference>
<evidence type="ECO:0000259" key="11">
    <source>
        <dbReference type="PROSITE" id="PS50880"/>
    </source>
</evidence>
<evidence type="ECO:0000313" key="12">
    <source>
        <dbReference type="EMBL" id="MDT0575553.1"/>
    </source>
</evidence>
<organism evidence="12 13">
    <name type="scientific">Croceicoccus esteveae</name>
    <dbReference type="NCBI Taxonomy" id="3075597"/>
    <lineage>
        <taxon>Bacteria</taxon>
        <taxon>Pseudomonadati</taxon>
        <taxon>Pseudomonadota</taxon>
        <taxon>Alphaproteobacteria</taxon>
        <taxon>Sphingomonadales</taxon>
        <taxon>Erythrobacteraceae</taxon>
        <taxon>Croceicoccus</taxon>
    </lineage>
</organism>
<dbReference type="HAMAP" id="MF_00938">
    <property type="entry name" value="ParE_type1"/>
    <property type="match status" value="1"/>
</dbReference>
<dbReference type="SMART" id="SM00433">
    <property type="entry name" value="TOP2c"/>
    <property type="match status" value="1"/>
</dbReference>
<dbReference type="PRINTS" id="PR00418">
    <property type="entry name" value="TPI2FAMILY"/>
</dbReference>
<dbReference type="PRINTS" id="PR01098">
    <property type="entry name" value="TOPISMRASE4B"/>
</dbReference>
<dbReference type="Pfam" id="PF00986">
    <property type="entry name" value="DNA_gyraseB_C"/>
    <property type="match status" value="1"/>
</dbReference>
<dbReference type="PANTHER" id="PTHR45866:SF4">
    <property type="entry name" value="DNA TOPOISOMERASE 4 SUBUNIT B"/>
    <property type="match status" value="1"/>
</dbReference>
<evidence type="ECO:0000256" key="4">
    <source>
        <dbReference type="ARBA" id="ARBA00022741"/>
    </source>
</evidence>
<dbReference type="InterPro" id="IPR002288">
    <property type="entry name" value="DNA_gyrase_B_C"/>
</dbReference>
<evidence type="ECO:0000256" key="9">
    <source>
        <dbReference type="ARBA" id="ARBA00023235"/>
    </source>
</evidence>
<dbReference type="SUPFAM" id="SSF56719">
    <property type="entry name" value="Type II DNA topoisomerase"/>
    <property type="match status" value="1"/>
</dbReference>
<feature type="binding site" evidence="10">
    <location>
        <position position="89"/>
    </location>
    <ligand>
        <name>ATP</name>
        <dbReference type="ChEBI" id="CHEBI:30616"/>
    </ligand>
</feature>
<feature type="site" description="Interaction with DNA" evidence="10">
    <location>
        <position position="532"/>
    </location>
</feature>
<feature type="binding site" evidence="10">
    <location>
        <position position="18"/>
    </location>
    <ligand>
        <name>ATP</name>
        <dbReference type="ChEBI" id="CHEBI:30616"/>
    </ligand>
</feature>
<dbReference type="Pfam" id="PF01751">
    <property type="entry name" value="Toprim"/>
    <property type="match status" value="1"/>
</dbReference>
<keyword evidence="3" id="KW-0479">Metal-binding</keyword>
<dbReference type="PROSITE" id="PS00177">
    <property type="entry name" value="TOPOISOMERASE_II"/>
    <property type="match status" value="1"/>
</dbReference>
<keyword evidence="4 10" id="KW-0547">Nucleotide-binding</keyword>
<keyword evidence="6" id="KW-0460">Magnesium</keyword>
<dbReference type="SMART" id="SM00387">
    <property type="entry name" value="HATPase_c"/>
    <property type="match status" value="1"/>
</dbReference>
<dbReference type="InterPro" id="IPR006171">
    <property type="entry name" value="TOPRIM_dom"/>
</dbReference>
<sequence length="668" mass="73607">MANDDLFKNPLPPSEDDYDGSAIEVLEGLEPVRRRPGMYIGGTDERALHHLAAEVIDNAMDEAVAGHATRIEVTLEEGDGGIGRLTVSDNGRGIPVDEHPRYPGQSALEVILTTLHSGGKFSGKAYATSGGLHGVGVSVVNALSVNTRVEVARNRELFAQEFSRGLPTGPLERVGAAPNRRGTTVAFTPDPDIFGKQKFKASRLFRLARSKAYLFAGVEIRWKCSPALAGDDIPQEAVFQFPGGLADHLKEQIGTRECVTAEFFAGSQDFPATDGVQQGRVEWAIAWPLYGEGAYSWYCNTIPTPDGGTHEQGLRAALTKSLRAFAELTGAKKARDMTPDDVTNGSEIMLSLFIRDPQFQSQTKDRLTSADAARLVENAVRDHFDHFLTDNMERGKALLGYVLERMDERLRRKQEREIKRKSATNARKLRLPGKLTDCSGEGSGDTELFIVEGDSAGGSAKQARDRKTQAILPIRGKILNVASASADKIRGNQEIADLLLAMGCGSRQDCNPDNLRYDRIIIMTDADVDGAHIATLLMTFFFQEMPEIVRGGHLFLAQPPLYRLTAGKESRYARDDAHRAELERSVFKGKKVDVGRFKGLGEMNPQQLRETTMSPASRSLIRITLPPEYEQRAAVKELVDQLMGRNPEHRFNFIQNRAGEIDRDMIDA</sequence>
<feature type="site" description="Interaction with DNA" evidence="10">
    <location>
        <position position="480"/>
    </location>
</feature>
<dbReference type="PROSITE" id="PS50880">
    <property type="entry name" value="TOPRIM"/>
    <property type="match status" value="1"/>
</dbReference>
<dbReference type="InterPro" id="IPR020568">
    <property type="entry name" value="Ribosomal_Su5_D2-typ_SF"/>
</dbReference>
<protein>
    <recommendedName>
        <fullName evidence="10">DNA topoisomerase 4 subunit B</fullName>
        <ecNumber evidence="10">5.6.2.2</ecNumber>
    </recommendedName>
    <alternativeName>
        <fullName evidence="10">Topoisomerase IV subunit B</fullName>
    </alternativeName>
</protein>
<evidence type="ECO:0000256" key="6">
    <source>
        <dbReference type="ARBA" id="ARBA00022842"/>
    </source>
</evidence>
<dbReference type="InterPro" id="IPR013506">
    <property type="entry name" value="Topo_IIA_bsu_dom2"/>
</dbReference>
<evidence type="ECO:0000256" key="5">
    <source>
        <dbReference type="ARBA" id="ARBA00022840"/>
    </source>
</evidence>
<dbReference type="RefSeq" id="WP_311340179.1">
    <property type="nucleotide sequence ID" value="NZ_JAVRHS010000002.1"/>
</dbReference>
<dbReference type="InterPro" id="IPR018522">
    <property type="entry name" value="TopoIIA_CS"/>
</dbReference>
<keyword evidence="8 10" id="KW-0238">DNA-binding</keyword>
<keyword evidence="9 10" id="KW-0413">Isomerase</keyword>
<comment type="function">
    <text evidence="10">Topoisomerase IV is essential for chromosome segregation. It relaxes supercoiled DNA. Performs the decatenation events required during the replication of a circular DNA molecule.</text>
</comment>
<comment type="catalytic activity">
    <reaction evidence="1 10">
        <text>ATP-dependent breakage, passage and rejoining of double-stranded DNA.</text>
        <dbReference type="EC" id="5.6.2.2"/>
    </reaction>
</comment>
<evidence type="ECO:0000256" key="10">
    <source>
        <dbReference type="HAMAP-Rule" id="MF_00938"/>
    </source>
</evidence>
<dbReference type="InterPro" id="IPR013760">
    <property type="entry name" value="Topo_IIA-like_dom_sf"/>
</dbReference>
<evidence type="ECO:0000256" key="7">
    <source>
        <dbReference type="ARBA" id="ARBA00023029"/>
    </source>
</evidence>
<feature type="binding site" evidence="10">
    <location>
        <begin position="131"/>
        <end position="137"/>
    </location>
    <ligand>
        <name>ATP</name>
        <dbReference type="ChEBI" id="CHEBI:30616"/>
    </ligand>
</feature>
<dbReference type="Pfam" id="PF00204">
    <property type="entry name" value="DNA_gyraseB"/>
    <property type="match status" value="1"/>
</dbReference>
<keyword evidence="7 10" id="KW-0799">Topoisomerase</keyword>
<dbReference type="NCBIfam" id="TIGR01055">
    <property type="entry name" value="parE_Gneg"/>
    <property type="match status" value="1"/>
</dbReference>
<proteinExistence type="inferred from homology"/>
<dbReference type="InterPro" id="IPR001241">
    <property type="entry name" value="Topo_IIA"/>
</dbReference>
<comment type="cofactor">
    <cofactor evidence="2">
        <name>Mg(2+)</name>
        <dbReference type="ChEBI" id="CHEBI:18420"/>
    </cofactor>
</comment>
<evidence type="ECO:0000313" key="13">
    <source>
        <dbReference type="Proteomes" id="UP001259803"/>
    </source>
</evidence>
<evidence type="ECO:0000256" key="1">
    <source>
        <dbReference type="ARBA" id="ARBA00000185"/>
    </source>
</evidence>
<feature type="binding site" evidence="10">
    <location>
        <position position="58"/>
    </location>
    <ligand>
        <name>ATP</name>
        <dbReference type="ChEBI" id="CHEBI:30616"/>
    </ligand>
</feature>
<dbReference type="InterPro" id="IPR005737">
    <property type="entry name" value="TopoIV_B_Gneg"/>
</dbReference>
<dbReference type="EC" id="5.6.2.2" evidence="10"/>
<dbReference type="InterPro" id="IPR013759">
    <property type="entry name" value="Topo_IIA_B_C"/>
</dbReference>
<dbReference type="SUPFAM" id="SSF55874">
    <property type="entry name" value="ATPase domain of HSP90 chaperone/DNA topoisomerase II/histidine kinase"/>
    <property type="match status" value="1"/>
</dbReference>
<dbReference type="SUPFAM" id="SSF54211">
    <property type="entry name" value="Ribosomal protein S5 domain 2-like"/>
    <property type="match status" value="1"/>
</dbReference>
<dbReference type="Proteomes" id="UP001259803">
    <property type="component" value="Unassembled WGS sequence"/>
</dbReference>
<feature type="site" description="Interaction with DNA" evidence="10">
    <location>
        <position position="650"/>
    </location>
</feature>
<feature type="binding site" evidence="10">
    <location>
        <position position="364"/>
    </location>
    <ligand>
        <name>ATP</name>
        <dbReference type="ChEBI" id="CHEBI:30616"/>
    </ligand>
</feature>
<dbReference type="EMBL" id="JAVRHS010000002">
    <property type="protein sequence ID" value="MDT0575553.1"/>
    <property type="molecule type" value="Genomic_DNA"/>
</dbReference>
<evidence type="ECO:0000256" key="2">
    <source>
        <dbReference type="ARBA" id="ARBA00001946"/>
    </source>
</evidence>
<dbReference type="CDD" id="cd16928">
    <property type="entry name" value="HATPase_GyrB-like"/>
    <property type="match status" value="1"/>
</dbReference>
<dbReference type="Gene3D" id="3.30.230.10">
    <property type="match status" value="1"/>
</dbReference>
<evidence type="ECO:0000256" key="3">
    <source>
        <dbReference type="ARBA" id="ARBA00022723"/>
    </source>
</evidence>
<keyword evidence="5 10" id="KW-0067">ATP-binding</keyword>
<comment type="similarity">
    <text evidence="10">Belongs to the type II topoisomerase family. ParE type 1 subfamily.</text>
</comment>
<accession>A0ABU2ZHL4</accession>
<reference evidence="12 13" key="1">
    <citation type="submission" date="2023-09" db="EMBL/GenBank/DDBJ databases">
        <authorList>
            <person name="Rey-Velasco X."/>
        </authorList>
    </citation>
    <scope>NUCLEOTIDE SEQUENCE [LARGE SCALE GENOMIC DNA]</scope>
    <source>
        <strain evidence="12 13">F390</strain>
    </source>
</reference>
<name>A0ABU2ZHL4_9SPHN</name>